<dbReference type="InterPro" id="IPR027417">
    <property type="entry name" value="P-loop_NTPase"/>
</dbReference>
<dbReference type="RefSeq" id="WP_021120245.1">
    <property type="nucleotide sequence ID" value="NZ_KE557275.1"/>
</dbReference>
<dbReference type="STRING" id="1123237.Salmuc_05263"/>
<dbReference type="SUPFAM" id="SSF52540">
    <property type="entry name" value="P-loop containing nucleoside triphosphate hydrolases"/>
    <property type="match status" value="1"/>
</dbReference>
<keyword evidence="2" id="KW-1185">Reference proteome</keyword>
<evidence type="ECO:0000313" key="1">
    <source>
        <dbReference type="EMBL" id="EPX82513.1"/>
    </source>
</evidence>
<sequence length="501" mass="57143">MFYKLSGSVGSGKTQAVLEHIRDNLGVGYLLVAPTIHLCGEIFKRVQKVLVDRPEYSNNGPIRLVVSDEMDAEGVYPRAMKACEDYNSGVPPIVIVTTKTFEYLLDHLPDYVKNRFAVYIDEGLPPIRMVTFSPNDKATYLQHLNVDQAHLTTPAEGEQEILAWAAFNPKKLAGKQLDHLNSPSFREISELVLSLHYDAFLWETEKSIEVIAVFSPRQMQAFRSVTLIVAIFERTLMPLLWEQRYGLKFQDSPIAADLFDSHAAKGPLISVWHALHEADLPSRNNFRRNFETGEQGEDDPRKQVIFEAARQLNEQFPDGAYCWAANSDFKNPDNVLEGAKMPPHNAGLNHYQNFDTVFSLLCINPQPWVKKRMLELFDLEEAQLYELWRFSHTYQTIGRCSLRLRDRENPINLVVPSSFCAAQVVDLFPGATNKGQITKLPRLSKPTQQEKVLNGHGIHYTKQDNSAYSKYRKLLNDKGEVPLKKHEWYVEIRSPNLKAKG</sequence>
<accession>S9QS69</accession>
<dbReference type="OrthoDB" id="6626154at2"/>
<dbReference type="EMBL" id="APVH01000021">
    <property type="protein sequence ID" value="EPX82513.1"/>
    <property type="molecule type" value="Genomic_DNA"/>
</dbReference>
<name>S9QS69_9RHOB</name>
<protein>
    <submittedName>
        <fullName evidence="1">Uncharacterized protein</fullName>
    </submittedName>
</protein>
<dbReference type="Proteomes" id="UP000015347">
    <property type="component" value="Unassembled WGS sequence"/>
</dbReference>
<dbReference type="AlphaFoldDB" id="S9QS69"/>
<dbReference type="HOGENOM" id="CLU_543899_0_0_5"/>
<organism evidence="1 2">
    <name type="scientific">Salipiger mucosus DSM 16094</name>
    <dbReference type="NCBI Taxonomy" id="1123237"/>
    <lineage>
        <taxon>Bacteria</taxon>
        <taxon>Pseudomonadati</taxon>
        <taxon>Pseudomonadota</taxon>
        <taxon>Alphaproteobacteria</taxon>
        <taxon>Rhodobacterales</taxon>
        <taxon>Roseobacteraceae</taxon>
        <taxon>Salipiger</taxon>
    </lineage>
</organism>
<dbReference type="eggNOG" id="COG1061">
    <property type="taxonomic scope" value="Bacteria"/>
</dbReference>
<reference evidence="2" key="1">
    <citation type="journal article" date="2014" name="Stand. Genomic Sci.">
        <title>Genome sequence of the exopolysaccharide-producing Salipiger mucosus type strain (DSM 16094(T)), a moderately halophilic member of the Roseobacter clade.</title>
        <authorList>
            <person name="Riedel T."/>
            <person name="Spring S."/>
            <person name="Fiebig A."/>
            <person name="Petersen J."/>
            <person name="Kyrpides N.C."/>
            <person name="Goker M."/>
            <person name="Klenk H.P."/>
        </authorList>
    </citation>
    <scope>NUCLEOTIDE SEQUENCE [LARGE SCALE GENOMIC DNA]</scope>
    <source>
        <strain evidence="2">DSM 16094</strain>
    </source>
</reference>
<comment type="caution">
    <text evidence="1">The sequence shown here is derived from an EMBL/GenBank/DDBJ whole genome shotgun (WGS) entry which is preliminary data.</text>
</comment>
<gene>
    <name evidence="1" type="ORF">Salmuc_05263</name>
</gene>
<proteinExistence type="predicted"/>
<evidence type="ECO:0000313" key="2">
    <source>
        <dbReference type="Proteomes" id="UP000015347"/>
    </source>
</evidence>